<dbReference type="InterPro" id="IPR043129">
    <property type="entry name" value="ATPase_NBD"/>
</dbReference>
<dbReference type="GO" id="GO:0016301">
    <property type="term" value="F:kinase activity"/>
    <property type="evidence" value="ECO:0007669"/>
    <property type="project" value="UniProtKB-KW"/>
</dbReference>
<dbReference type="PANTHER" id="PTHR43095">
    <property type="entry name" value="SUGAR KINASE"/>
    <property type="match status" value="1"/>
</dbReference>
<dbReference type="Pfam" id="PF00370">
    <property type="entry name" value="FGGY_N"/>
    <property type="match status" value="1"/>
</dbReference>
<comment type="similarity">
    <text evidence="1">Belongs to the FGGY kinase family.</text>
</comment>
<feature type="domain" description="Carbohydrate kinase FGGY C-terminal" evidence="5">
    <location>
        <begin position="321"/>
        <end position="439"/>
    </location>
</feature>
<evidence type="ECO:0008006" key="8">
    <source>
        <dbReference type="Google" id="ProtNLM"/>
    </source>
</evidence>
<organism evidence="6 7">
    <name type="scientific">Haloferula rosea</name>
    <dbReference type="NCBI Taxonomy" id="490093"/>
    <lineage>
        <taxon>Bacteria</taxon>
        <taxon>Pseudomonadati</taxon>
        <taxon>Verrucomicrobiota</taxon>
        <taxon>Verrucomicrobiia</taxon>
        <taxon>Verrucomicrobiales</taxon>
        <taxon>Verrucomicrobiaceae</taxon>
        <taxon>Haloferula</taxon>
    </lineage>
</organism>
<dbReference type="SUPFAM" id="SSF53067">
    <property type="entry name" value="Actin-like ATPase domain"/>
    <property type="match status" value="2"/>
</dbReference>
<evidence type="ECO:0000259" key="4">
    <source>
        <dbReference type="Pfam" id="PF00370"/>
    </source>
</evidence>
<gene>
    <name evidence="6" type="ORF">JIN81_13765</name>
</gene>
<dbReference type="Pfam" id="PF02782">
    <property type="entry name" value="FGGY_C"/>
    <property type="match status" value="1"/>
</dbReference>
<dbReference type="AlphaFoldDB" id="A0A934VF82"/>
<proteinExistence type="inferred from homology"/>
<sequence length="497" mass="52553">MQFLGVEIGHAMTRVLALDVETASVTARASAPHEWLGGLPDGCREQDPGMWLRAVDLAVRQVLDELGELRGSVAGMSVTAAPGGVVVLDEDDRVIRPVKWGGDLSAKGEAQEILREFGGAPGLIELTGNALDASSMAAQVRWLKLHEPKHFERARRLMSVEDFVGYWLSGETGTSASTAATSGWFEVPERSWSRTLVDFVAPEVAAMLPQGLPPSQPRGVLRDALASAWGLEGQVWVGPGAGQQAAALLAAGIAMPEEVIADLSGDGCLAGLSEGTRVDYRGEGEVGCDLAGNGFTRMPMRNVVSAPEMVRRHNGWSSADFEKALSETAAGADGLLFLPYLRGEAVPRLPEAQGLLHGITMNNLTPGNLARAAAEGVALGFAYGMSRLQDMGYEPLEVRLTRHAGPAGGQLLADALGVPVVAVSGGGGPLLGAAMQAAAVWFREQGEALGFEEVAGYMVTVDEESRCLPDAGRHDFYQELMGRQQYLAEVLHDGGFM</sequence>
<dbReference type="Proteomes" id="UP000658278">
    <property type="component" value="Unassembled WGS sequence"/>
</dbReference>
<dbReference type="PANTHER" id="PTHR43095:SF5">
    <property type="entry name" value="XYLULOSE KINASE"/>
    <property type="match status" value="1"/>
</dbReference>
<dbReference type="RefSeq" id="WP_200280796.1">
    <property type="nucleotide sequence ID" value="NZ_JAENII010000011.1"/>
</dbReference>
<dbReference type="InterPro" id="IPR018485">
    <property type="entry name" value="FGGY_C"/>
</dbReference>
<evidence type="ECO:0000256" key="1">
    <source>
        <dbReference type="ARBA" id="ARBA00009156"/>
    </source>
</evidence>
<dbReference type="PIRSF" id="PIRSF000538">
    <property type="entry name" value="GlpK"/>
    <property type="match status" value="1"/>
</dbReference>
<dbReference type="Gene3D" id="3.30.420.40">
    <property type="match status" value="2"/>
</dbReference>
<evidence type="ECO:0000313" key="6">
    <source>
        <dbReference type="EMBL" id="MBK1828094.1"/>
    </source>
</evidence>
<comment type="caution">
    <text evidence="6">The sequence shown here is derived from an EMBL/GenBank/DDBJ whole genome shotgun (WGS) entry which is preliminary data.</text>
</comment>
<evidence type="ECO:0000256" key="3">
    <source>
        <dbReference type="ARBA" id="ARBA00022777"/>
    </source>
</evidence>
<dbReference type="InterPro" id="IPR018484">
    <property type="entry name" value="FGGY_N"/>
</dbReference>
<dbReference type="InterPro" id="IPR050406">
    <property type="entry name" value="FGGY_Carb_Kinase"/>
</dbReference>
<feature type="domain" description="Carbohydrate kinase FGGY N-terminal" evidence="4">
    <location>
        <begin position="4"/>
        <end position="249"/>
    </location>
</feature>
<evidence type="ECO:0000313" key="7">
    <source>
        <dbReference type="Proteomes" id="UP000658278"/>
    </source>
</evidence>
<dbReference type="EMBL" id="JAENII010000011">
    <property type="protein sequence ID" value="MBK1828094.1"/>
    <property type="molecule type" value="Genomic_DNA"/>
</dbReference>
<dbReference type="InterPro" id="IPR000577">
    <property type="entry name" value="Carb_kinase_FGGY"/>
</dbReference>
<keyword evidence="2" id="KW-0808">Transferase</keyword>
<keyword evidence="3" id="KW-0418">Kinase</keyword>
<reference evidence="6" key="1">
    <citation type="submission" date="2021-01" db="EMBL/GenBank/DDBJ databases">
        <title>Modified the classification status of verrucomicrobia.</title>
        <authorList>
            <person name="Feng X."/>
        </authorList>
    </citation>
    <scope>NUCLEOTIDE SEQUENCE</scope>
    <source>
        <strain evidence="6">KCTC 22201</strain>
    </source>
</reference>
<name>A0A934VF82_9BACT</name>
<keyword evidence="7" id="KW-1185">Reference proteome</keyword>
<accession>A0A934VF82</accession>
<dbReference type="GO" id="GO:0005975">
    <property type="term" value="P:carbohydrate metabolic process"/>
    <property type="evidence" value="ECO:0007669"/>
    <property type="project" value="InterPro"/>
</dbReference>
<evidence type="ECO:0000256" key="2">
    <source>
        <dbReference type="ARBA" id="ARBA00022679"/>
    </source>
</evidence>
<evidence type="ECO:0000259" key="5">
    <source>
        <dbReference type="Pfam" id="PF02782"/>
    </source>
</evidence>
<protein>
    <recommendedName>
        <fullName evidence="8">Xylulokinase</fullName>
    </recommendedName>
</protein>